<keyword evidence="6 7" id="KW-0472">Membrane</keyword>
<feature type="domain" description="Major facilitator superfamily (MFS) profile" evidence="8">
    <location>
        <begin position="21"/>
        <end position="406"/>
    </location>
</feature>
<evidence type="ECO:0000256" key="7">
    <source>
        <dbReference type="SAM" id="Phobius"/>
    </source>
</evidence>
<dbReference type="PANTHER" id="PTHR23513:SF9">
    <property type="entry name" value="ENTEROBACTIN EXPORTER ENTS"/>
    <property type="match status" value="1"/>
</dbReference>
<feature type="transmembrane region" description="Helical" evidence="7">
    <location>
        <begin position="57"/>
        <end position="78"/>
    </location>
</feature>
<dbReference type="OrthoDB" id="5494559at2"/>
<feature type="transmembrane region" description="Helical" evidence="7">
    <location>
        <begin position="90"/>
        <end position="108"/>
    </location>
</feature>
<feature type="transmembrane region" description="Helical" evidence="7">
    <location>
        <begin position="114"/>
        <end position="135"/>
    </location>
</feature>
<dbReference type="InterPro" id="IPR020846">
    <property type="entry name" value="MFS_dom"/>
</dbReference>
<name>A0A379M2Y1_9NOCA</name>
<keyword evidence="3" id="KW-1003">Cell membrane</keyword>
<dbReference type="PROSITE" id="PS50850">
    <property type="entry name" value="MFS"/>
    <property type="match status" value="1"/>
</dbReference>
<feature type="transmembrane region" description="Helical" evidence="7">
    <location>
        <begin position="228"/>
        <end position="248"/>
    </location>
</feature>
<keyword evidence="2" id="KW-0813">Transport</keyword>
<keyword evidence="4 7" id="KW-0812">Transmembrane</keyword>
<dbReference type="GO" id="GO:0005886">
    <property type="term" value="C:plasma membrane"/>
    <property type="evidence" value="ECO:0007669"/>
    <property type="project" value="UniProtKB-SubCell"/>
</dbReference>
<evidence type="ECO:0000256" key="1">
    <source>
        <dbReference type="ARBA" id="ARBA00004429"/>
    </source>
</evidence>
<evidence type="ECO:0000313" key="9">
    <source>
        <dbReference type="EMBL" id="SUE16657.1"/>
    </source>
</evidence>
<evidence type="ECO:0000256" key="6">
    <source>
        <dbReference type="ARBA" id="ARBA00023136"/>
    </source>
</evidence>
<keyword evidence="10" id="KW-1185">Reference proteome</keyword>
<feature type="transmembrane region" description="Helical" evidence="7">
    <location>
        <begin position="293"/>
        <end position="323"/>
    </location>
</feature>
<dbReference type="EMBL" id="UGVI01000001">
    <property type="protein sequence ID" value="SUE16657.1"/>
    <property type="molecule type" value="Genomic_DNA"/>
</dbReference>
<feature type="transmembrane region" description="Helical" evidence="7">
    <location>
        <begin position="171"/>
        <end position="196"/>
    </location>
</feature>
<dbReference type="PANTHER" id="PTHR23513">
    <property type="entry name" value="INTEGRAL MEMBRANE EFFLUX PROTEIN-RELATED"/>
    <property type="match status" value="1"/>
</dbReference>
<dbReference type="Pfam" id="PF05977">
    <property type="entry name" value="MFS_3"/>
    <property type="match status" value="1"/>
</dbReference>
<proteinExistence type="predicted"/>
<evidence type="ECO:0000256" key="4">
    <source>
        <dbReference type="ARBA" id="ARBA00022692"/>
    </source>
</evidence>
<dbReference type="Proteomes" id="UP000254569">
    <property type="component" value="Unassembled WGS sequence"/>
</dbReference>
<comment type="subcellular location">
    <subcellularLocation>
        <location evidence="1">Cell inner membrane</location>
        <topology evidence="1">Multi-pass membrane protein</topology>
    </subcellularLocation>
</comment>
<dbReference type="SUPFAM" id="SSF103473">
    <property type="entry name" value="MFS general substrate transporter"/>
    <property type="match status" value="1"/>
</dbReference>
<evidence type="ECO:0000259" key="8">
    <source>
        <dbReference type="PROSITE" id="PS50850"/>
    </source>
</evidence>
<evidence type="ECO:0000313" key="10">
    <source>
        <dbReference type="Proteomes" id="UP000254569"/>
    </source>
</evidence>
<evidence type="ECO:0000256" key="5">
    <source>
        <dbReference type="ARBA" id="ARBA00022989"/>
    </source>
</evidence>
<feature type="transmembrane region" description="Helical" evidence="7">
    <location>
        <begin position="260"/>
        <end position="281"/>
    </location>
</feature>
<sequence length="418" mass="42629">MIVAVFEKLFIDIDPLRTSREFRYLFTARVVSLFGLGFLIVAVPVQVYQLTGSTAQVAAVSAVIGVTTFAATFAGGVLADRYDRRNVIAIARGTAGVAFALLAVNAILPVPQMWAIYVLAVVDGIAGGISSTALMAVTPSLIPRDKLAAAGALMALTADLGAMIGPALGGVVIAAGGVGVAYALAAFTTAITTFCITRLPSLPPTHVAEESPLRSVMSGFRYAAHNRVVGQVLIVGFLAMLLSGWAVLIPEFADEVLGVGPSVVGLLYTAPAVGAVVGSLTSGWTGSIRRYGLVVYLLMAVSAAGLVGAGATGILAVVLFGLAAHGFGDSLADVVRYATVQRNTSDEYRGRIAAVWGAQVTAGTSVGAVAAGVVASLVPISMALTVYGVAGVAVIAVMFVSTPTLRRFRDAGDLEAVA</sequence>
<gene>
    <name evidence="9" type="primary">entS_1</name>
    <name evidence="9" type="ORF">NCTC13296_03544</name>
</gene>
<dbReference type="Gene3D" id="1.20.1250.20">
    <property type="entry name" value="MFS general substrate transporter like domains"/>
    <property type="match status" value="1"/>
</dbReference>
<protein>
    <submittedName>
        <fullName evidence="9">Enterobactin exporter EntS</fullName>
    </submittedName>
</protein>
<dbReference type="CDD" id="cd06173">
    <property type="entry name" value="MFS_MefA_like"/>
    <property type="match status" value="1"/>
</dbReference>
<keyword evidence="5 7" id="KW-1133">Transmembrane helix</keyword>
<accession>A0A379M2Y1</accession>
<feature type="transmembrane region" description="Helical" evidence="7">
    <location>
        <begin position="26"/>
        <end position="45"/>
    </location>
</feature>
<dbReference type="NCBIfam" id="NF007792">
    <property type="entry name" value="PRK10489.1"/>
    <property type="match status" value="1"/>
</dbReference>
<feature type="transmembrane region" description="Helical" evidence="7">
    <location>
        <begin position="380"/>
        <end position="400"/>
    </location>
</feature>
<dbReference type="AlphaFoldDB" id="A0A379M2Y1"/>
<evidence type="ECO:0000256" key="2">
    <source>
        <dbReference type="ARBA" id="ARBA00022448"/>
    </source>
</evidence>
<dbReference type="GO" id="GO:0022857">
    <property type="term" value="F:transmembrane transporter activity"/>
    <property type="evidence" value="ECO:0007669"/>
    <property type="project" value="InterPro"/>
</dbReference>
<evidence type="ECO:0000256" key="3">
    <source>
        <dbReference type="ARBA" id="ARBA00022475"/>
    </source>
</evidence>
<feature type="transmembrane region" description="Helical" evidence="7">
    <location>
        <begin position="147"/>
        <end position="165"/>
    </location>
</feature>
<dbReference type="InterPro" id="IPR010290">
    <property type="entry name" value="TM_effector"/>
</dbReference>
<organism evidence="9 10">
    <name type="scientific">Rhodococcus gordoniae</name>
    <dbReference type="NCBI Taxonomy" id="223392"/>
    <lineage>
        <taxon>Bacteria</taxon>
        <taxon>Bacillati</taxon>
        <taxon>Actinomycetota</taxon>
        <taxon>Actinomycetes</taxon>
        <taxon>Mycobacteriales</taxon>
        <taxon>Nocardiaceae</taxon>
        <taxon>Rhodococcus</taxon>
    </lineage>
</organism>
<reference evidence="9 10" key="1">
    <citation type="submission" date="2018-06" db="EMBL/GenBank/DDBJ databases">
        <authorList>
            <consortium name="Pathogen Informatics"/>
            <person name="Doyle S."/>
        </authorList>
    </citation>
    <scope>NUCLEOTIDE SEQUENCE [LARGE SCALE GENOMIC DNA]</scope>
    <source>
        <strain evidence="9 10">NCTC13296</strain>
    </source>
</reference>
<dbReference type="InterPro" id="IPR036259">
    <property type="entry name" value="MFS_trans_sf"/>
</dbReference>